<dbReference type="Pfam" id="PF00520">
    <property type="entry name" value="Ion_trans"/>
    <property type="match status" value="1"/>
</dbReference>
<keyword evidence="9" id="KW-1185">Reference proteome</keyword>
<keyword evidence="3 6" id="KW-1133">Transmembrane helix</keyword>
<organism evidence="8 9">
    <name type="scientific">Stentor coeruleus</name>
    <dbReference type="NCBI Taxonomy" id="5963"/>
    <lineage>
        <taxon>Eukaryota</taxon>
        <taxon>Sar</taxon>
        <taxon>Alveolata</taxon>
        <taxon>Ciliophora</taxon>
        <taxon>Postciliodesmatophora</taxon>
        <taxon>Heterotrichea</taxon>
        <taxon>Heterotrichida</taxon>
        <taxon>Stentoridae</taxon>
        <taxon>Stentor</taxon>
    </lineage>
</organism>
<evidence type="ECO:0000313" key="9">
    <source>
        <dbReference type="Proteomes" id="UP000187209"/>
    </source>
</evidence>
<dbReference type="AlphaFoldDB" id="A0A1R2BL40"/>
<feature type="transmembrane region" description="Helical" evidence="6">
    <location>
        <begin position="134"/>
        <end position="152"/>
    </location>
</feature>
<dbReference type="GO" id="GO:0005216">
    <property type="term" value="F:monoatomic ion channel activity"/>
    <property type="evidence" value="ECO:0007669"/>
    <property type="project" value="InterPro"/>
</dbReference>
<dbReference type="Proteomes" id="UP000187209">
    <property type="component" value="Unassembled WGS sequence"/>
</dbReference>
<comment type="subcellular location">
    <subcellularLocation>
        <location evidence="1">Membrane</location>
        <topology evidence="1">Multi-pass membrane protein</topology>
    </subcellularLocation>
</comment>
<gene>
    <name evidence="8" type="ORF">SteCoe_22990</name>
</gene>
<reference evidence="8 9" key="1">
    <citation type="submission" date="2016-11" db="EMBL/GenBank/DDBJ databases">
        <title>The macronuclear genome of Stentor coeruleus: a giant cell with tiny introns.</title>
        <authorList>
            <person name="Slabodnick M."/>
            <person name="Ruby J.G."/>
            <person name="Reiff S.B."/>
            <person name="Swart E.C."/>
            <person name="Gosai S."/>
            <person name="Prabakaran S."/>
            <person name="Witkowska E."/>
            <person name="Larue G.E."/>
            <person name="Fisher S."/>
            <person name="Freeman R.M."/>
            <person name="Gunawardena J."/>
            <person name="Chu W."/>
            <person name="Stover N.A."/>
            <person name="Gregory B.D."/>
            <person name="Nowacki M."/>
            <person name="Derisi J."/>
            <person name="Roy S.W."/>
            <person name="Marshall W.F."/>
            <person name="Sood P."/>
        </authorList>
    </citation>
    <scope>NUCLEOTIDE SEQUENCE [LARGE SCALE GENOMIC DNA]</scope>
    <source>
        <strain evidence="8">WM001</strain>
    </source>
</reference>
<dbReference type="SUPFAM" id="SSF81324">
    <property type="entry name" value="Voltage-gated potassium channels"/>
    <property type="match status" value="1"/>
</dbReference>
<dbReference type="OrthoDB" id="429183at2759"/>
<dbReference type="InterPro" id="IPR027359">
    <property type="entry name" value="Volt_channel_dom_sf"/>
</dbReference>
<comment type="caution">
    <text evidence="8">The sequence shown here is derived from an EMBL/GenBank/DDBJ whole genome shotgun (WGS) entry which is preliminary data.</text>
</comment>
<dbReference type="GO" id="GO:0016020">
    <property type="term" value="C:membrane"/>
    <property type="evidence" value="ECO:0007669"/>
    <property type="project" value="UniProtKB-SubCell"/>
</dbReference>
<keyword evidence="2 6" id="KW-0812">Transmembrane</keyword>
<dbReference type="InterPro" id="IPR005821">
    <property type="entry name" value="Ion_trans_dom"/>
</dbReference>
<proteinExistence type="predicted"/>
<dbReference type="Gene3D" id="1.20.120.350">
    <property type="entry name" value="Voltage-gated potassium channels. Chain C"/>
    <property type="match status" value="1"/>
</dbReference>
<dbReference type="PANTHER" id="PTHR38483">
    <property type="entry name" value="CHROMOSOME 1, WHOLE GENOME SHOTGUN SEQUENCE"/>
    <property type="match status" value="1"/>
</dbReference>
<evidence type="ECO:0000256" key="3">
    <source>
        <dbReference type="ARBA" id="ARBA00022989"/>
    </source>
</evidence>
<feature type="transmembrane region" description="Helical" evidence="6">
    <location>
        <begin position="69"/>
        <end position="91"/>
    </location>
</feature>
<feature type="domain" description="Ion transport" evidence="7">
    <location>
        <begin position="40"/>
        <end position="156"/>
    </location>
</feature>
<protein>
    <recommendedName>
        <fullName evidence="7">Ion transport domain-containing protein</fullName>
    </recommendedName>
</protein>
<evidence type="ECO:0000256" key="5">
    <source>
        <dbReference type="SAM" id="MobiDB-lite"/>
    </source>
</evidence>
<accession>A0A1R2BL40</accession>
<feature type="compositionally biased region" description="Basic and acidic residues" evidence="5">
    <location>
        <begin position="182"/>
        <end position="202"/>
    </location>
</feature>
<feature type="transmembrane region" description="Helical" evidence="6">
    <location>
        <begin position="44"/>
        <end position="63"/>
    </location>
</feature>
<evidence type="ECO:0000256" key="6">
    <source>
        <dbReference type="SAM" id="Phobius"/>
    </source>
</evidence>
<dbReference type="EMBL" id="MPUH01000576">
    <property type="protein sequence ID" value="OMJ77431.1"/>
    <property type="molecule type" value="Genomic_DNA"/>
</dbReference>
<evidence type="ECO:0000259" key="7">
    <source>
        <dbReference type="Pfam" id="PF00520"/>
    </source>
</evidence>
<sequence length="210" mass="24132">MASKSFKGLFTPVEVVSTNNLLRIEQDQCKLQMSRIYYSNIFKIFYFAMIIISIVCIGVSLFQLYNTSLFLHIIEALVTVLLIFETIYRCIMQGWKNYFEQKWNLVDIGVIIASIGLLWVGVKIGGGVGEIDSVTAVIIIITRTLVQFLRLISSIKKKKEQDVQIIDLNDISESDDAIKKDKKIKEQPQTHHEKLEEHKNEFQDSQADLQ</sequence>
<evidence type="ECO:0000256" key="4">
    <source>
        <dbReference type="ARBA" id="ARBA00023136"/>
    </source>
</evidence>
<evidence type="ECO:0000313" key="8">
    <source>
        <dbReference type="EMBL" id="OMJ77431.1"/>
    </source>
</evidence>
<name>A0A1R2BL40_9CILI</name>
<feature type="region of interest" description="Disordered" evidence="5">
    <location>
        <begin position="182"/>
        <end position="210"/>
    </location>
</feature>
<evidence type="ECO:0000256" key="2">
    <source>
        <dbReference type="ARBA" id="ARBA00022692"/>
    </source>
</evidence>
<dbReference type="PANTHER" id="PTHR38483:SF1">
    <property type="entry name" value="ION TRANSPORT DOMAIN-CONTAINING PROTEIN"/>
    <property type="match status" value="1"/>
</dbReference>
<keyword evidence="4 6" id="KW-0472">Membrane</keyword>
<feature type="transmembrane region" description="Helical" evidence="6">
    <location>
        <begin position="103"/>
        <end position="122"/>
    </location>
</feature>
<evidence type="ECO:0000256" key="1">
    <source>
        <dbReference type="ARBA" id="ARBA00004141"/>
    </source>
</evidence>